<organism evidence="2 3">
    <name type="scientific">Rubrobacter xylanophilus (strain DSM 9941 / JCM 11954 / NBRC 16129 / PRD-1)</name>
    <dbReference type="NCBI Taxonomy" id="266117"/>
    <lineage>
        <taxon>Bacteria</taxon>
        <taxon>Bacillati</taxon>
        <taxon>Actinomycetota</taxon>
        <taxon>Rubrobacteria</taxon>
        <taxon>Rubrobacterales</taxon>
        <taxon>Rubrobacteraceae</taxon>
        <taxon>Rubrobacter</taxon>
    </lineage>
</organism>
<accession>Q1AYC5</accession>
<dbReference type="STRING" id="266117.Rxyl_0633"/>
<evidence type="ECO:0000256" key="1">
    <source>
        <dbReference type="SAM" id="Phobius"/>
    </source>
</evidence>
<dbReference type="InterPro" id="IPR012666">
    <property type="entry name" value="CbtA_put"/>
</dbReference>
<evidence type="ECO:0000313" key="2">
    <source>
        <dbReference type="EMBL" id="ABG03603.1"/>
    </source>
</evidence>
<dbReference type="KEGG" id="rxy:Rxyl_0633"/>
<feature type="transmembrane region" description="Helical" evidence="1">
    <location>
        <begin position="195"/>
        <end position="215"/>
    </location>
</feature>
<evidence type="ECO:0008006" key="4">
    <source>
        <dbReference type="Google" id="ProtNLM"/>
    </source>
</evidence>
<feature type="transmembrane region" description="Helical" evidence="1">
    <location>
        <begin position="56"/>
        <end position="79"/>
    </location>
</feature>
<keyword evidence="3" id="KW-1185">Reference proteome</keyword>
<gene>
    <name evidence="2" type="ordered locus">Rxyl_0633</name>
</gene>
<dbReference type="RefSeq" id="WP_011563621.1">
    <property type="nucleotide sequence ID" value="NC_008148.1"/>
</dbReference>
<keyword evidence="1" id="KW-1133">Transmembrane helix</keyword>
<dbReference type="eggNOG" id="COG5446">
    <property type="taxonomic scope" value="Bacteria"/>
</dbReference>
<dbReference type="Proteomes" id="UP000006637">
    <property type="component" value="Chromosome"/>
</dbReference>
<name>Q1AYC5_RUBXD</name>
<reference evidence="2 3" key="1">
    <citation type="submission" date="2006-06" db="EMBL/GenBank/DDBJ databases">
        <title>Complete sequence of Rubrobacter xylanophilus DSM 9941.</title>
        <authorList>
            <consortium name="US DOE Joint Genome Institute"/>
            <person name="Copeland A."/>
            <person name="Lucas S."/>
            <person name="Lapidus A."/>
            <person name="Barry K."/>
            <person name="Detter J.C."/>
            <person name="Glavina del Rio T."/>
            <person name="Hammon N."/>
            <person name="Israni S."/>
            <person name="Dalin E."/>
            <person name="Tice H."/>
            <person name="Pitluck S."/>
            <person name="Munk A.C."/>
            <person name="Brettin T."/>
            <person name="Bruce D."/>
            <person name="Han C."/>
            <person name="Tapia R."/>
            <person name="Gilna P."/>
            <person name="Schmutz J."/>
            <person name="Larimer F."/>
            <person name="Land M."/>
            <person name="Hauser L."/>
            <person name="Kyrpides N."/>
            <person name="Lykidis A."/>
            <person name="da Costa M.S."/>
            <person name="Rainey F.A."/>
            <person name="Empadinhas N."/>
            <person name="Jolivet E."/>
            <person name="Battista J.R."/>
            <person name="Richardson P."/>
        </authorList>
    </citation>
    <scope>NUCLEOTIDE SEQUENCE [LARGE SCALE GENOMIC DNA]</scope>
    <source>
        <strain evidence="3">DSM 9941 / NBRC 16129 / PRD-1</strain>
    </source>
</reference>
<keyword evidence="1" id="KW-0472">Membrane</keyword>
<keyword evidence="1" id="KW-0812">Transmembrane</keyword>
<dbReference type="EMBL" id="CP000386">
    <property type="protein sequence ID" value="ABG03603.1"/>
    <property type="molecule type" value="Genomic_DNA"/>
</dbReference>
<protein>
    <recommendedName>
        <fullName evidence="4">Cobalt transporter subunit (CbtA)</fullName>
    </recommendedName>
</protein>
<sequence length="224" mass="22455">MTAVCLRRGLAAGLVAGVLAGLFALVFAEPAMDRAVALEERHHEEVFTRGQQKAGLVLATALYGASAGGVFGLLAARFGGRVPLRGERGRSLALAGALFCGAALLPFLKYPPLPPGASDPSTLAQRTAAYLALVVLGPLSVAVALRAGAAVGGALRLPAAALSLAALWGVLLLAMPSFGGGLAALPEGLVREFRLASLATQAVLWGGIGLLFGLLGGRGEGASP</sequence>
<dbReference type="Pfam" id="PF09490">
    <property type="entry name" value="CbtA"/>
    <property type="match status" value="1"/>
</dbReference>
<evidence type="ECO:0000313" key="3">
    <source>
        <dbReference type="Proteomes" id="UP000006637"/>
    </source>
</evidence>
<dbReference type="HOGENOM" id="CLU_090632_0_0_11"/>
<feature type="transmembrane region" description="Helical" evidence="1">
    <location>
        <begin position="91"/>
        <end position="108"/>
    </location>
</feature>
<feature type="transmembrane region" description="Helical" evidence="1">
    <location>
        <begin position="157"/>
        <end position="175"/>
    </location>
</feature>
<feature type="transmembrane region" description="Helical" evidence="1">
    <location>
        <begin position="128"/>
        <end position="145"/>
    </location>
</feature>
<dbReference type="OrthoDB" id="6851830at2"/>
<dbReference type="AlphaFoldDB" id="Q1AYC5"/>
<proteinExistence type="predicted"/>